<feature type="transmembrane region" description="Helical" evidence="1">
    <location>
        <begin position="163"/>
        <end position="181"/>
    </location>
</feature>
<comment type="caution">
    <text evidence="2">The sequence shown here is derived from an EMBL/GenBank/DDBJ whole genome shotgun (WGS) entry which is preliminary data.</text>
</comment>
<feature type="transmembrane region" description="Helical" evidence="1">
    <location>
        <begin position="94"/>
        <end position="117"/>
    </location>
</feature>
<dbReference type="PROSITE" id="PS51257">
    <property type="entry name" value="PROKAR_LIPOPROTEIN"/>
    <property type="match status" value="1"/>
</dbReference>
<keyword evidence="1" id="KW-0472">Membrane</keyword>
<name>A0A2K1P4K7_9BACT</name>
<feature type="transmembrane region" description="Helical" evidence="1">
    <location>
        <begin position="123"/>
        <end position="143"/>
    </location>
</feature>
<keyword evidence="1" id="KW-1133">Transmembrane helix</keyword>
<dbReference type="Proteomes" id="UP000236434">
    <property type="component" value="Unassembled WGS sequence"/>
</dbReference>
<proteinExistence type="predicted"/>
<dbReference type="AlphaFoldDB" id="A0A2K1P4K7"/>
<dbReference type="RefSeq" id="WP_103066358.1">
    <property type="nucleotide sequence ID" value="NZ_AZRL01000004.1"/>
</dbReference>
<dbReference type="OrthoDB" id="48646at2"/>
<evidence type="ECO:0000313" key="3">
    <source>
        <dbReference type="Proteomes" id="UP000236434"/>
    </source>
</evidence>
<protein>
    <submittedName>
        <fullName evidence="2">Uncharacterized protein</fullName>
    </submittedName>
</protein>
<reference evidence="2 3" key="1">
    <citation type="submission" date="2013-12" db="EMBL/GenBank/DDBJ databases">
        <title>Comparative genomics of Petrotoga isolates.</title>
        <authorList>
            <person name="Nesbo C.L."/>
            <person name="Charchuk R."/>
            <person name="Chow K."/>
        </authorList>
    </citation>
    <scope>NUCLEOTIDE SEQUENCE [LARGE SCALE GENOMIC DNA]</scope>
    <source>
        <strain evidence="2 3">DSM 13574</strain>
    </source>
</reference>
<feature type="transmembrane region" description="Helical" evidence="1">
    <location>
        <begin position="20"/>
        <end position="40"/>
    </location>
</feature>
<evidence type="ECO:0000313" key="2">
    <source>
        <dbReference type="EMBL" id="PNR97718.1"/>
    </source>
</evidence>
<accession>A0A2K1P4K7</accession>
<evidence type="ECO:0000256" key="1">
    <source>
        <dbReference type="SAM" id="Phobius"/>
    </source>
</evidence>
<feature type="transmembrane region" description="Helical" evidence="1">
    <location>
        <begin position="187"/>
        <end position="205"/>
    </location>
</feature>
<keyword evidence="1" id="KW-0812">Transmembrane</keyword>
<gene>
    <name evidence="2" type="ORF">X929_01875</name>
</gene>
<dbReference type="EMBL" id="AZRL01000004">
    <property type="protein sequence ID" value="PNR97718.1"/>
    <property type="molecule type" value="Genomic_DNA"/>
</dbReference>
<organism evidence="2 3">
    <name type="scientific">Petrotoga olearia DSM 13574</name>
    <dbReference type="NCBI Taxonomy" id="1122955"/>
    <lineage>
        <taxon>Bacteria</taxon>
        <taxon>Thermotogati</taxon>
        <taxon>Thermotogota</taxon>
        <taxon>Thermotogae</taxon>
        <taxon>Petrotogales</taxon>
        <taxon>Petrotogaceae</taxon>
        <taxon>Petrotoga</taxon>
    </lineage>
</organism>
<feature type="transmembrane region" description="Helical" evidence="1">
    <location>
        <begin position="46"/>
        <end position="65"/>
    </location>
</feature>
<sequence>MKIKIDAILWKDLIFLKKGIKTLIVSLAMMIGMACFIGIVNPYLSLEVLLPFVSLLFTTMIFGICENVREMMSGFLEAIASTHLSLKKVYFKDVMFSVIIGMILSIFTFLVSIIILKTFGYEAVFSHLGSVLILSLFTSIGSLGIQREGGISLLSSNTFLNKFLGFVTLPFYLFSFLIFFIDWAYTVLWIMSIIGVVIFLILSFFGRENKEAVINLWGA</sequence>